<proteinExistence type="predicted"/>
<accession>A0AAD5M9A3</accession>
<comment type="caution">
    <text evidence="1">The sequence shown here is derived from an EMBL/GenBank/DDBJ whole genome shotgun (WGS) entry which is preliminary data.</text>
</comment>
<evidence type="ECO:0000313" key="1">
    <source>
        <dbReference type="EMBL" id="KAJ1352023.1"/>
    </source>
</evidence>
<keyword evidence="2" id="KW-1185">Reference proteome</keyword>
<dbReference type="AlphaFoldDB" id="A0AAD5M9A3"/>
<evidence type="ECO:0000313" key="2">
    <source>
        <dbReference type="Proteomes" id="UP001196413"/>
    </source>
</evidence>
<gene>
    <name evidence="1" type="ORF">KIN20_008210</name>
</gene>
<dbReference type="EMBL" id="JAHQIW010001287">
    <property type="protein sequence ID" value="KAJ1352023.1"/>
    <property type="molecule type" value="Genomic_DNA"/>
</dbReference>
<protein>
    <submittedName>
        <fullName evidence="1">Uncharacterized protein</fullName>
    </submittedName>
</protein>
<reference evidence="1" key="1">
    <citation type="submission" date="2021-06" db="EMBL/GenBank/DDBJ databases">
        <title>Parelaphostrongylus tenuis whole genome reference sequence.</title>
        <authorList>
            <person name="Garwood T.J."/>
            <person name="Larsen P.A."/>
            <person name="Fountain-Jones N.M."/>
            <person name="Garbe J.R."/>
            <person name="Macchietto M.G."/>
            <person name="Kania S.A."/>
            <person name="Gerhold R.W."/>
            <person name="Richards J.E."/>
            <person name="Wolf T.M."/>
        </authorList>
    </citation>
    <scope>NUCLEOTIDE SEQUENCE</scope>
    <source>
        <strain evidence="1">MNPRO001-30</strain>
        <tissue evidence="1">Meninges</tissue>
    </source>
</reference>
<sequence length="159" mass="18441">MQAFPLQHERNKLAVNFLLENSGKEELLELILASAKSERPRSPAVNVEEVLSERDVRMKIDPNIMKTIKLSLERTKVFQTHREARTPLSRMVEKAKDQVEMIPDQPLEKTQEQISNLHSMETLDYPNFLDRHYTKIEPGVLVHLLFDVLTDFDESVSDT</sequence>
<dbReference type="Proteomes" id="UP001196413">
    <property type="component" value="Unassembled WGS sequence"/>
</dbReference>
<name>A0AAD5M9A3_PARTN</name>
<organism evidence="1 2">
    <name type="scientific">Parelaphostrongylus tenuis</name>
    <name type="common">Meningeal worm</name>
    <dbReference type="NCBI Taxonomy" id="148309"/>
    <lineage>
        <taxon>Eukaryota</taxon>
        <taxon>Metazoa</taxon>
        <taxon>Ecdysozoa</taxon>
        <taxon>Nematoda</taxon>
        <taxon>Chromadorea</taxon>
        <taxon>Rhabditida</taxon>
        <taxon>Rhabditina</taxon>
        <taxon>Rhabditomorpha</taxon>
        <taxon>Strongyloidea</taxon>
        <taxon>Metastrongylidae</taxon>
        <taxon>Parelaphostrongylus</taxon>
    </lineage>
</organism>